<keyword evidence="11" id="KW-0443">Lipid metabolism</keyword>
<evidence type="ECO:0000313" key="19">
    <source>
        <dbReference type="Proteomes" id="UP000799640"/>
    </source>
</evidence>
<feature type="domain" description="GHMP kinase C-terminal" evidence="17">
    <location>
        <begin position="364"/>
        <end position="432"/>
    </location>
</feature>
<evidence type="ECO:0000256" key="15">
    <source>
        <dbReference type="SAM" id="MobiDB-lite"/>
    </source>
</evidence>
<dbReference type="OrthoDB" id="10262935at2759"/>
<dbReference type="Gene3D" id="3.30.70.890">
    <property type="entry name" value="GHMP kinase, C-terminal domain"/>
    <property type="match status" value="1"/>
</dbReference>
<evidence type="ECO:0000256" key="4">
    <source>
        <dbReference type="ARBA" id="ARBA00022516"/>
    </source>
</evidence>
<dbReference type="PANTHER" id="PTHR31814:SF2">
    <property type="entry name" value="PHOSPHOMEVALONATE KINASE"/>
    <property type="match status" value="1"/>
</dbReference>
<evidence type="ECO:0000256" key="14">
    <source>
        <dbReference type="ARBA" id="ARBA00029326"/>
    </source>
</evidence>
<evidence type="ECO:0000256" key="5">
    <source>
        <dbReference type="ARBA" id="ARBA00022679"/>
    </source>
</evidence>
<name>A0A6G1HYR5_9PEZI</name>
<dbReference type="EMBL" id="ML996693">
    <property type="protein sequence ID" value="KAF2401170.1"/>
    <property type="molecule type" value="Genomic_DNA"/>
</dbReference>
<dbReference type="PIRSF" id="PIRSF017288">
    <property type="entry name" value="PMK_GHMP_euk"/>
    <property type="match status" value="1"/>
</dbReference>
<evidence type="ECO:0000256" key="11">
    <source>
        <dbReference type="ARBA" id="ARBA00023098"/>
    </source>
</evidence>
<evidence type="ECO:0000256" key="7">
    <source>
        <dbReference type="ARBA" id="ARBA00022777"/>
    </source>
</evidence>
<dbReference type="GO" id="GO:0010142">
    <property type="term" value="P:farnesyl diphosphate biosynthetic process, mevalonate pathway"/>
    <property type="evidence" value="ECO:0007669"/>
    <property type="project" value="TreeGrafter"/>
</dbReference>
<dbReference type="EC" id="2.7.4.2" evidence="3"/>
<evidence type="ECO:0000256" key="12">
    <source>
        <dbReference type="ARBA" id="ARBA00023166"/>
    </source>
</evidence>
<dbReference type="InterPro" id="IPR013750">
    <property type="entry name" value="GHMP_kinase_C_dom"/>
</dbReference>
<sequence>MGIHCQASPYTPPKVPRQRHPNNHSQTLGKSALTSAHFAKMSPPHSTAASAPGKVLLAGGYLVLDRAHTGLVFGLSARVHTVIADAGTAEGKISVRSPQFDDAPWEYEVQRRGSGGVAVVQTSEGSPNPFVQTTLSHVLSYTSALSPPLPSANVTILADDAYYTIPEDAVKKGRFTRFPTLLKDAHKTGLGSSAALVTALTAALLVHYVPGFEVGGAEGKKVVHNLAQVAHCAAQGKVGSGFDVAAATWGACRYRRFSPDILSGLGAPGEEGFAAKLKGVVEGKWDVEVEELEKLPEGLRLVMCDVDCGSATVGMVKQVLGWRGREPEEAGMLWSGLQGRNDALAGELRTLVEANKESSFDGLRRRIEAVRELVREMGRLADAPIEPRGQTELLDACSKVDGVVGGVVPGAGGYDAVALLVENREEVLEGLKRVLAGWKVDGGGRVGILDVREESEGVRMEE</sequence>
<dbReference type="InterPro" id="IPR035102">
    <property type="entry name" value="Phosphomevalonate_kinase"/>
</dbReference>
<evidence type="ECO:0000313" key="18">
    <source>
        <dbReference type="EMBL" id="KAF2401170.1"/>
    </source>
</evidence>
<dbReference type="Pfam" id="PF00288">
    <property type="entry name" value="GHMP_kinases_N"/>
    <property type="match status" value="1"/>
</dbReference>
<keyword evidence="9" id="KW-0752">Steroid biosynthesis</keyword>
<keyword evidence="19" id="KW-1185">Reference proteome</keyword>
<feature type="region of interest" description="Disordered" evidence="15">
    <location>
        <begin position="1"/>
        <end position="28"/>
    </location>
</feature>
<keyword evidence="6" id="KW-0547">Nucleotide-binding</keyword>
<organism evidence="18 19">
    <name type="scientific">Trichodelitschia bisporula</name>
    <dbReference type="NCBI Taxonomy" id="703511"/>
    <lineage>
        <taxon>Eukaryota</taxon>
        <taxon>Fungi</taxon>
        <taxon>Dikarya</taxon>
        <taxon>Ascomycota</taxon>
        <taxon>Pezizomycotina</taxon>
        <taxon>Dothideomycetes</taxon>
        <taxon>Dothideomycetes incertae sedis</taxon>
        <taxon>Phaeotrichales</taxon>
        <taxon>Phaeotrichaceae</taxon>
        <taxon>Trichodelitschia</taxon>
    </lineage>
</organism>
<dbReference type="GO" id="GO:0019287">
    <property type="term" value="P:isopentenyl diphosphate biosynthetic process, mevalonate pathway"/>
    <property type="evidence" value="ECO:0007669"/>
    <property type="project" value="UniProtKB-UniPathway"/>
</dbReference>
<dbReference type="GO" id="GO:0006696">
    <property type="term" value="P:ergosterol biosynthetic process"/>
    <property type="evidence" value="ECO:0007669"/>
    <property type="project" value="TreeGrafter"/>
</dbReference>
<evidence type="ECO:0000256" key="3">
    <source>
        <dbReference type="ARBA" id="ARBA00012958"/>
    </source>
</evidence>
<protein>
    <recommendedName>
        <fullName evidence="3">phosphomevalonate kinase</fullName>
        <ecNumber evidence="3">2.7.4.2</ecNumber>
    </recommendedName>
</protein>
<comment type="pathway">
    <text evidence="1">Isoprenoid biosynthesis; isopentenyl diphosphate biosynthesis via mevalonate pathway; isopentenyl diphosphate from (R)-mevalonate: step 2/3.</text>
</comment>
<evidence type="ECO:0000256" key="6">
    <source>
        <dbReference type="ARBA" id="ARBA00022741"/>
    </source>
</evidence>
<comment type="catalytic activity">
    <reaction evidence="14">
        <text>(R)-5-phosphomevalonate + ATP = (R)-5-diphosphomevalonate + ADP</text>
        <dbReference type="Rhea" id="RHEA:16341"/>
        <dbReference type="ChEBI" id="CHEBI:30616"/>
        <dbReference type="ChEBI" id="CHEBI:57557"/>
        <dbReference type="ChEBI" id="CHEBI:58146"/>
        <dbReference type="ChEBI" id="CHEBI:456216"/>
        <dbReference type="EC" id="2.7.4.2"/>
    </reaction>
    <physiologicalReaction direction="left-to-right" evidence="14">
        <dbReference type="Rhea" id="RHEA:16342"/>
    </physiologicalReaction>
</comment>
<evidence type="ECO:0000256" key="10">
    <source>
        <dbReference type="ARBA" id="ARBA00023011"/>
    </source>
</evidence>
<dbReference type="InterPro" id="IPR006204">
    <property type="entry name" value="GHMP_kinase_N_dom"/>
</dbReference>
<evidence type="ECO:0000259" key="16">
    <source>
        <dbReference type="Pfam" id="PF00288"/>
    </source>
</evidence>
<reference evidence="18" key="1">
    <citation type="journal article" date="2020" name="Stud. Mycol.">
        <title>101 Dothideomycetes genomes: a test case for predicting lifestyles and emergence of pathogens.</title>
        <authorList>
            <person name="Haridas S."/>
            <person name="Albert R."/>
            <person name="Binder M."/>
            <person name="Bloem J."/>
            <person name="Labutti K."/>
            <person name="Salamov A."/>
            <person name="Andreopoulos B."/>
            <person name="Baker S."/>
            <person name="Barry K."/>
            <person name="Bills G."/>
            <person name="Bluhm B."/>
            <person name="Cannon C."/>
            <person name="Castanera R."/>
            <person name="Culley D."/>
            <person name="Daum C."/>
            <person name="Ezra D."/>
            <person name="Gonzalez J."/>
            <person name="Henrissat B."/>
            <person name="Kuo A."/>
            <person name="Liang C."/>
            <person name="Lipzen A."/>
            <person name="Lutzoni F."/>
            <person name="Magnuson J."/>
            <person name="Mondo S."/>
            <person name="Nolan M."/>
            <person name="Ohm R."/>
            <person name="Pangilinan J."/>
            <person name="Park H.-J."/>
            <person name="Ramirez L."/>
            <person name="Alfaro M."/>
            <person name="Sun H."/>
            <person name="Tritt A."/>
            <person name="Yoshinaga Y."/>
            <person name="Zwiers L.-H."/>
            <person name="Turgeon B."/>
            <person name="Goodwin S."/>
            <person name="Spatafora J."/>
            <person name="Crous P."/>
            <person name="Grigoriev I."/>
        </authorList>
    </citation>
    <scope>NUCLEOTIDE SEQUENCE</scope>
    <source>
        <strain evidence="18">CBS 262.69</strain>
    </source>
</reference>
<dbReference type="Pfam" id="PF08544">
    <property type="entry name" value="GHMP_kinases_C"/>
    <property type="match status" value="1"/>
</dbReference>
<evidence type="ECO:0000256" key="8">
    <source>
        <dbReference type="ARBA" id="ARBA00022840"/>
    </source>
</evidence>
<keyword evidence="4" id="KW-0444">Lipid biosynthesis</keyword>
<evidence type="ECO:0000256" key="13">
    <source>
        <dbReference type="ARBA" id="ARBA00023221"/>
    </source>
</evidence>
<accession>A0A6G1HYR5</accession>
<keyword evidence="5" id="KW-0808">Transferase</keyword>
<dbReference type="InterPro" id="IPR036554">
    <property type="entry name" value="GHMP_kinase_C_sf"/>
</dbReference>
<evidence type="ECO:0000256" key="1">
    <source>
        <dbReference type="ARBA" id="ARBA00005017"/>
    </source>
</evidence>
<dbReference type="GO" id="GO:0005524">
    <property type="term" value="F:ATP binding"/>
    <property type="evidence" value="ECO:0007669"/>
    <property type="project" value="UniProtKB-KW"/>
</dbReference>
<keyword evidence="13" id="KW-0753">Steroid metabolism</keyword>
<dbReference type="SUPFAM" id="SSF54211">
    <property type="entry name" value="Ribosomal protein S5 domain 2-like"/>
    <property type="match status" value="1"/>
</dbReference>
<dbReference type="InterPro" id="IPR014721">
    <property type="entry name" value="Ribsml_uS5_D2-typ_fold_subgr"/>
</dbReference>
<evidence type="ECO:0000256" key="9">
    <source>
        <dbReference type="ARBA" id="ARBA00022955"/>
    </source>
</evidence>
<dbReference type="AlphaFoldDB" id="A0A6G1HYR5"/>
<keyword evidence="7 18" id="KW-0418">Kinase</keyword>
<feature type="non-terminal residue" evidence="18">
    <location>
        <position position="462"/>
    </location>
</feature>
<dbReference type="Proteomes" id="UP000799640">
    <property type="component" value="Unassembled WGS sequence"/>
</dbReference>
<feature type="domain" description="GHMP kinase N-terminal" evidence="16">
    <location>
        <begin position="186"/>
        <end position="250"/>
    </location>
</feature>
<dbReference type="PANTHER" id="PTHR31814">
    <property type="match status" value="1"/>
</dbReference>
<comment type="similarity">
    <text evidence="2">Belongs to the GHMP kinase family. Mevalonate kinase subfamily.</text>
</comment>
<dbReference type="GO" id="GO:0004631">
    <property type="term" value="F:phosphomevalonate kinase activity"/>
    <property type="evidence" value="ECO:0007669"/>
    <property type="project" value="UniProtKB-EC"/>
</dbReference>
<dbReference type="InterPro" id="IPR020568">
    <property type="entry name" value="Ribosomal_Su5_D2-typ_SF"/>
</dbReference>
<evidence type="ECO:0000256" key="2">
    <source>
        <dbReference type="ARBA" id="ARBA00006495"/>
    </source>
</evidence>
<evidence type="ECO:0000259" key="17">
    <source>
        <dbReference type="Pfam" id="PF08544"/>
    </source>
</evidence>
<proteinExistence type="inferred from homology"/>
<dbReference type="Gene3D" id="3.30.230.10">
    <property type="match status" value="1"/>
</dbReference>
<dbReference type="GO" id="GO:0005777">
    <property type="term" value="C:peroxisome"/>
    <property type="evidence" value="ECO:0007669"/>
    <property type="project" value="TreeGrafter"/>
</dbReference>
<dbReference type="InterPro" id="IPR016005">
    <property type="entry name" value="Erg8"/>
</dbReference>
<keyword evidence="12" id="KW-1207">Sterol metabolism</keyword>
<dbReference type="UniPathway" id="UPA00057">
    <property type="reaction ID" value="UER00099"/>
</dbReference>
<gene>
    <name evidence="18" type="ORF">EJ06DRAFT_492238</name>
</gene>
<keyword evidence="10" id="KW-0756">Sterol biosynthesis</keyword>
<keyword evidence="8" id="KW-0067">ATP-binding</keyword>